<dbReference type="AlphaFoldDB" id="A0AAE0GMY6"/>
<proteinExistence type="predicted"/>
<evidence type="ECO:0000313" key="2">
    <source>
        <dbReference type="Proteomes" id="UP001190700"/>
    </source>
</evidence>
<reference evidence="1 2" key="1">
    <citation type="journal article" date="2015" name="Genome Biol. Evol.">
        <title>Comparative Genomics of a Bacterivorous Green Alga Reveals Evolutionary Causalities and Consequences of Phago-Mixotrophic Mode of Nutrition.</title>
        <authorList>
            <person name="Burns J.A."/>
            <person name="Paasch A."/>
            <person name="Narechania A."/>
            <person name="Kim E."/>
        </authorList>
    </citation>
    <scope>NUCLEOTIDE SEQUENCE [LARGE SCALE GENOMIC DNA]</scope>
    <source>
        <strain evidence="1 2">PLY_AMNH</strain>
    </source>
</reference>
<gene>
    <name evidence="1" type="ORF">CYMTET_11322</name>
</gene>
<evidence type="ECO:0000313" key="1">
    <source>
        <dbReference type="EMBL" id="KAK3280868.1"/>
    </source>
</evidence>
<sequence>MVLGGSIALMNSVNFPANAGVFDGLVEAKRITNSKYMLGPIRLSRMRLADAKELASGAGAIYVDAQAKLRYACLDCIVPEDNLTAFAKFRDVCTYGIVLKSVTKGPAAKNGPDTANGVEAFAAFDSALSAMLDLDRLLEVSTESNPEDVAAVDASFLKLFAAVDRFELAIQACMGFEPDLALDLNSL</sequence>
<dbReference type="Proteomes" id="UP001190700">
    <property type="component" value="Unassembled WGS sequence"/>
</dbReference>
<accession>A0AAE0GMY6</accession>
<name>A0AAE0GMY6_9CHLO</name>
<dbReference type="EMBL" id="LGRX02004231">
    <property type="protein sequence ID" value="KAK3280868.1"/>
    <property type="molecule type" value="Genomic_DNA"/>
</dbReference>
<comment type="caution">
    <text evidence="1">The sequence shown here is derived from an EMBL/GenBank/DDBJ whole genome shotgun (WGS) entry which is preliminary data.</text>
</comment>
<protein>
    <submittedName>
        <fullName evidence="1">Uncharacterized protein</fullName>
    </submittedName>
</protein>
<organism evidence="1 2">
    <name type="scientific">Cymbomonas tetramitiformis</name>
    <dbReference type="NCBI Taxonomy" id="36881"/>
    <lineage>
        <taxon>Eukaryota</taxon>
        <taxon>Viridiplantae</taxon>
        <taxon>Chlorophyta</taxon>
        <taxon>Pyramimonadophyceae</taxon>
        <taxon>Pyramimonadales</taxon>
        <taxon>Pyramimonadaceae</taxon>
        <taxon>Cymbomonas</taxon>
    </lineage>
</organism>
<keyword evidence="2" id="KW-1185">Reference proteome</keyword>